<dbReference type="AlphaFoldDB" id="A0A387FSU1"/>
<organism evidence="1 2">
    <name type="scientific">Rhizobium jaguaris</name>
    <dbReference type="NCBI Taxonomy" id="1312183"/>
    <lineage>
        <taxon>Bacteria</taxon>
        <taxon>Pseudomonadati</taxon>
        <taxon>Pseudomonadota</taxon>
        <taxon>Alphaproteobacteria</taxon>
        <taxon>Hyphomicrobiales</taxon>
        <taxon>Rhizobiaceae</taxon>
        <taxon>Rhizobium/Agrobacterium group</taxon>
        <taxon>Rhizobium</taxon>
    </lineage>
</organism>
<accession>A0A387FSU1</accession>
<dbReference type="Proteomes" id="UP000282195">
    <property type="component" value="Chromosome"/>
</dbReference>
<dbReference type="InterPro" id="IPR029045">
    <property type="entry name" value="ClpP/crotonase-like_dom_sf"/>
</dbReference>
<evidence type="ECO:0008006" key="3">
    <source>
        <dbReference type="Google" id="ProtNLM"/>
    </source>
</evidence>
<dbReference type="KEGG" id="rjg:CCGE525_05705"/>
<protein>
    <recommendedName>
        <fullName evidence="3">Periplasmic protein-like protein</fullName>
    </recommendedName>
</protein>
<dbReference type="Gene3D" id="3.90.226.10">
    <property type="entry name" value="2-enoyl-CoA Hydratase, Chain A, domain 1"/>
    <property type="match status" value="1"/>
</dbReference>
<dbReference type="EMBL" id="CP032694">
    <property type="protein sequence ID" value="AYG58362.1"/>
    <property type="molecule type" value="Genomic_DNA"/>
</dbReference>
<dbReference type="SUPFAM" id="SSF52096">
    <property type="entry name" value="ClpP/crotonase"/>
    <property type="match status" value="1"/>
</dbReference>
<evidence type="ECO:0000313" key="2">
    <source>
        <dbReference type="Proteomes" id="UP000282195"/>
    </source>
</evidence>
<sequence>MVVSKRPEAIAFTLLFVRRFMTIRLGFLASFCLIIVSFFLPLVAAIPTAAAAQAPEEWPMNFALVRSGNCKEICVQWISAEGKITADTPKRFKELLKSLKGQKLSVVFQSRGGDVDAALSVGRMIRAAGLETAVGRTQLNDCPMMVPRCAEKIVRDGWSEGEVRAGAAYCFSACPFVLAGGRVRAAATNAYIGLHQITNGPNRQDTGRRNLDEISTKADPALKRRLSIYLDEMGVSSDDVFAMMGLATPEGLYYVQSAEALKSGVITKVFSYADEPGDVVRGTGLKTATPSPVDSDSSLDLKKPDYMCHIVNQAYVNTRKTAIYRETVNFVEPSGLRLLVEGLRTASGAFEKWGSQSKWARGTAPHAVEGYPRFTSCTYVDGGEGPHFRAYWHNRYPSQTASADVWLTPDIQRLSKVVRRFPTDDIRYPSKTLLATMDYDVARAVAPSVEDLVQ</sequence>
<name>A0A387FSU1_9HYPH</name>
<evidence type="ECO:0000313" key="1">
    <source>
        <dbReference type="EMBL" id="AYG58362.1"/>
    </source>
</evidence>
<proteinExistence type="predicted"/>
<keyword evidence="2" id="KW-1185">Reference proteome</keyword>
<reference evidence="1 2" key="1">
    <citation type="submission" date="2018-10" db="EMBL/GenBank/DDBJ databases">
        <title>Rhizobium etli, R. leguminosarum and a new Rhizobium genospecies from Phaseolus dumosus.</title>
        <authorList>
            <person name="Ramirez-Puebla S.T."/>
            <person name="Rogel-Hernandez M.A."/>
            <person name="Guerrero G."/>
            <person name="Ormeno-Orrillo E."/>
            <person name="Martinez-Romero J.C."/>
            <person name="Negrete-Yankelevich S."/>
            <person name="Martinez-Romero E."/>
        </authorList>
    </citation>
    <scope>NUCLEOTIDE SEQUENCE [LARGE SCALE GENOMIC DNA]</scope>
    <source>
        <strain evidence="1 2">CCGE525</strain>
    </source>
</reference>
<gene>
    <name evidence="1" type="ORF">CCGE525_05705</name>
</gene>
<dbReference type="OrthoDB" id="8099762at2"/>